<evidence type="ECO:0000313" key="3">
    <source>
        <dbReference type="Proteomes" id="UP000321103"/>
    </source>
</evidence>
<dbReference type="CDD" id="cd24007">
    <property type="entry name" value="ASKHA_NBD_eukNAGK-like"/>
    <property type="match status" value="1"/>
</dbReference>
<dbReference type="Gene3D" id="3.30.420.40">
    <property type="match status" value="2"/>
</dbReference>
<dbReference type="EMBL" id="BJZS01000015">
    <property type="protein sequence ID" value="GEO94295.1"/>
    <property type="molecule type" value="Genomic_DNA"/>
</dbReference>
<protein>
    <submittedName>
        <fullName evidence="2">ATPase, BadF/BadG/BcrA/BcrD type</fullName>
    </submittedName>
</protein>
<gene>
    <name evidence="2" type="ORF">KTU01_04180</name>
</gene>
<reference evidence="2 3" key="1">
    <citation type="submission" date="2019-07" db="EMBL/GenBank/DDBJ databases">
        <title>Whole genome shotgun sequence of Kocuria turfanensis NBRC 107627.</title>
        <authorList>
            <person name="Hosoyama A."/>
            <person name="Uohara A."/>
            <person name="Ohji S."/>
            <person name="Ichikawa N."/>
        </authorList>
    </citation>
    <scope>NUCLEOTIDE SEQUENCE [LARGE SCALE GENOMIC DNA]</scope>
    <source>
        <strain evidence="2 3">NBRC 107627</strain>
    </source>
</reference>
<evidence type="ECO:0000259" key="1">
    <source>
        <dbReference type="Pfam" id="PF01869"/>
    </source>
</evidence>
<dbReference type="Proteomes" id="UP000321103">
    <property type="component" value="Unassembled WGS sequence"/>
</dbReference>
<dbReference type="AlphaFoldDB" id="A0A512I9B8"/>
<accession>A0A512I9B8</accession>
<dbReference type="STRING" id="388357.GCA_001580365_01833"/>
<dbReference type="PANTHER" id="PTHR43190:SF3">
    <property type="entry name" value="N-ACETYL-D-GLUCOSAMINE KINASE"/>
    <property type="match status" value="1"/>
</dbReference>
<dbReference type="InterPro" id="IPR043129">
    <property type="entry name" value="ATPase_NBD"/>
</dbReference>
<name>A0A512I9B8_9MICC</name>
<comment type="caution">
    <text evidence="2">The sequence shown here is derived from an EMBL/GenBank/DDBJ whole genome shotgun (WGS) entry which is preliminary data.</text>
</comment>
<dbReference type="PANTHER" id="PTHR43190">
    <property type="entry name" value="N-ACETYL-D-GLUCOSAMINE KINASE"/>
    <property type="match status" value="1"/>
</dbReference>
<dbReference type="SUPFAM" id="SSF53067">
    <property type="entry name" value="Actin-like ATPase domain"/>
    <property type="match status" value="2"/>
</dbReference>
<feature type="domain" description="ATPase BadF/BadG/BcrA/BcrD type" evidence="1">
    <location>
        <begin position="5"/>
        <end position="268"/>
    </location>
</feature>
<evidence type="ECO:0000313" key="2">
    <source>
        <dbReference type="EMBL" id="GEO94295.1"/>
    </source>
</evidence>
<dbReference type="Pfam" id="PF01869">
    <property type="entry name" value="BcrAD_BadFG"/>
    <property type="match status" value="1"/>
</dbReference>
<proteinExistence type="predicted"/>
<dbReference type="InterPro" id="IPR052519">
    <property type="entry name" value="Euk-type_GlcNAc_Kinase"/>
</dbReference>
<organism evidence="2 3">
    <name type="scientific">Kocuria turfanensis</name>
    <dbReference type="NCBI Taxonomy" id="388357"/>
    <lineage>
        <taxon>Bacteria</taxon>
        <taxon>Bacillati</taxon>
        <taxon>Actinomycetota</taxon>
        <taxon>Actinomycetes</taxon>
        <taxon>Micrococcales</taxon>
        <taxon>Micrococcaceae</taxon>
        <taxon>Kocuria</taxon>
    </lineage>
</organism>
<dbReference type="RefSeq" id="WP_062735500.1">
    <property type="nucleotide sequence ID" value="NZ_BJZS01000015.1"/>
</dbReference>
<sequence>MSILIGLDIGGTKTHGLRAEGGTVAQEAFGGSANVQNVSRDAAASVLAQVLAELGAAAADVVVAGAGGVDTAADAEALRGLIAPHAGRARVVVVHDTRLVLAAGGCRTGIAVIAGTGSAAWGTAPDGREARAGGWGHLLGDEGSGYWMGRELVRRALARHDDGRVPDALDRAVLDRCGLAEPGGLIERFHTLPERGFWADLSRVAFAAAEQDEDAMRLVDRTADALAELAATVSRRLALSGPVVVGGGLAVHQPLLRERLREAAARRGLGEVRVLDRAPVHGALRLADRS</sequence>
<keyword evidence="3" id="KW-1185">Reference proteome</keyword>
<dbReference type="InterPro" id="IPR002731">
    <property type="entry name" value="ATPase_BadF"/>
</dbReference>